<organism evidence="15">
    <name type="scientific">Rodentolepis nana</name>
    <name type="common">Dwarf tapeworm</name>
    <name type="synonym">Hymenolepis nana</name>
    <dbReference type="NCBI Taxonomy" id="102285"/>
    <lineage>
        <taxon>Eukaryota</taxon>
        <taxon>Metazoa</taxon>
        <taxon>Spiralia</taxon>
        <taxon>Lophotrochozoa</taxon>
        <taxon>Platyhelminthes</taxon>
        <taxon>Cestoda</taxon>
        <taxon>Eucestoda</taxon>
        <taxon>Cyclophyllidea</taxon>
        <taxon>Hymenolepididae</taxon>
        <taxon>Rodentolepis</taxon>
    </lineage>
</organism>
<feature type="transmembrane region" description="Helical" evidence="12">
    <location>
        <begin position="248"/>
        <end position="267"/>
    </location>
</feature>
<evidence type="ECO:0000256" key="11">
    <source>
        <dbReference type="SAM" id="MobiDB-lite"/>
    </source>
</evidence>
<feature type="compositionally biased region" description="Polar residues" evidence="11">
    <location>
        <begin position="351"/>
        <end position="363"/>
    </location>
</feature>
<evidence type="ECO:0000256" key="8">
    <source>
        <dbReference type="ARBA" id="ARBA00022989"/>
    </source>
</evidence>
<dbReference type="EMBL" id="UZAE01001878">
    <property type="protein sequence ID" value="VDN99155.1"/>
    <property type="molecule type" value="Genomic_DNA"/>
</dbReference>
<comment type="subcellular location">
    <subcellularLocation>
        <location evidence="1">Endoplasmic reticulum membrane</location>
        <topology evidence="1">Multi-pass membrane protein</topology>
    </subcellularLocation>
</comment>
<evidence type="ECO:0000256" key="9">
    <source>
        <dbReference type="ARBA" id="ARBA00023136"/>
    </source>
</evidence>
<name>A0A0R3T8A9_RODNA</name>
<protein>
    <recommendedName>
        <fullName evidence="3">dolichyl-P-Man:Man5GlcNAc2-PP-dolichol alpha-1,3-mannosyltransferase</fullName>
        <ecNumber evidence="3">2.4.1.258</ecNumber>
    </recommendedName>
</protein>
<evidence type="ECO:0000313" key="15">
    <source>
        <dbReference type="WBParaSite" id="HNAJ_0000329701-mRNA-1"/>
    </source>
</evidence>
<dbReference type="PANTHER" id="PTHR12646">
    <property type="entry name" value="NOT56 - RELATED"/>
    <property type="match status" value="1"/>
</dbReference>
<accession>A0A0R3T8A9</accession>
<evidence type="ECO:0000256" key="12">
    <source>
        <dbReference type="SAM" id="Phobius"/>
    </source>
</evidence>
<keyword evidence="8 12" id="KW-1133">Transmembrane helix</keyword>
<keyword evidence="7" id="KW-0256">Endoplasmic reticulum</keyword>
<dbReference type="GO" id="GO:0005789">
    <property type="term" value="C:endoplasmic reticulum membrane"/>
    <property type="evidence" value="ECO:0007669"/>
    <property type="project" value="UniProtKB-SubCell"/>
</dbReference>
<feature type="transmembrane region" description="Helical" evidence="12">
    <location>
        <begin position="48"/>
        <end position="69"/>
    </location>
</feature>
<feature type="transmembrane region" description="Helical" evidence="12">
    <location>
        <begin position="287"/>
        <end position="314"/>
    </location>
</feature>
<evidence type="ECO:0000313" key="14">
    <source>
        <dbReference type="Proteomes" id="UP000278807"/>
    </source>
</evidence>
<dbReference type="AlphaFoldDB" id="A0A0R3T8A9"/>
<evidence type="ECO:0000256" key="7">
    <source>
        <dbReference type="ARBA" id="ARBA00022824"/>
    </source>
</evidence>
<feature type="region of interest" description="Disordered" evidence="11">
    <location>
        <begin position="351"/>
        <end position="371"/>
    </location>
</feature>
<feature type="transmembrane region" description="Helical" evidence="12">
    <location>
        <begin position="102"/>
        <end position="120"/>
    </location>
</feature>
<proteinExistence type="predicted"/>
<comment type="catalytic activity">
    <reaction evidence="10">
        <text>an alpha-D-Man-(1-&gt;2)-alpha-D-Man-(1-&gt;2)-alpha-D-Man-(1-&gt;3)-[alpha-D-Man-(1-&gt;6)]-beta-D-Man-(1-&gt;4)-beta-D-GlcNAc-(1-&gt;4)-alpha-D-GlcNAc-diphospho-di-trans,poly-cis-dolichol + a di-trans,poly-cis-dolichyl beta-D-mannosyl phosphate = an alpha-D-Man-(1-&gt;2)-alpha-D-Man-(1-&gt;2)-alpha-D-Man-(1-&gt;3)-[alpha-D-Man-(1-&gt;3)-alpha-D-Man-(1-&gt;6)]-beta-D-Man-(1-&gt;4)-beta-D-GlcNAc-(1-&gt;4)-alpha-D-GlcNAc-diphospho-di-trans,poly-cis-dolichol + a di-trans,poly-cis-dolichyl phosphate + H(+)</text>
        <dbReference type="Rhea" id="RHEA:29527"/>
        <dbReference type="Rhea" id="RHEA-COMP:19498"/>
        <dbReference type="Rhea" id="RHEA-COMP:19501"/>
        <dbReference type="Rhea" id="RHEA-COMP:19516"/>
        <dbReference type="Rhea" id="RHEA-COMP:19517"/>
        <dbReference type="ChEBI" id="CHEBI:15378"/>
        <dbReference type="ChEBI" id="CHEBI:57683"/>
        <dbReference type="ChEBI" id="CHEBI:58211"/>
        <dbReference type="ChEBI" id="CHEBI:132515"/>
        <dbReference type="ChEBI" id="CHEBI:132516"/>
        <dbReference type="EC" id="2.4.1.258"/>
    </reaction>
    <physiologicalReaction direction="left-to-right" evidence="10">
        <dbReference type="Rhea" id="RHEA:29528"/>
    </physiologicalReaction>
</comment>
<evidence type="ECO:0000256" key="3">
    <source>
        <dbReference type="ARBA" id="ARBA00011964"/>
    </source>
</evidence>
<feature type="transmembrane region" description="Helical" evidence="12">
    <location>
        <begin position="158"/>
        <end position="177"/>
    </location>
</feature>
<reference evidence="15" key="1">
    <citation type="submission" date="2017-02" db="UniProtKB">
        <authorList>
            <consortium name="WormBaseParasite"/>
        </authorList>
    </citation>
    <scope>IDENTIFICATION</scope>
</reference>
<keyword evidence="6 12" id="KW-0812">Transmembrane</keyword>
<dbReference type="STRING" id="102285.A0A0R3T8A9"/>
<evidence type="ECO:0000256" key="10">
    <source>
        <dbReference type="ARBA" id="ARBA00049506"/>
    </source>
</evidence>
<evidence type="ECO:0000256" key="5">
    <source>
        <dbReference type="ARBA" id="ARBA00022679"/>
    </source>
</evidence>
<reference evidence="13 14" key="2">
    <citation type="submission" date="2018-11" db="EMBL/GenBank/DDBJ databases">
        <authorList>
            <consortium name="Pathogen Informatics"/>
        </authorList>
    </citation>
    <scope>NUCLEOTIDE SEQUENCE [LARGE SCALE GENOMIC DNA]</scope>
</reference>
<keyword evidence="14" id="KW-1185">Reference proteome</keyword>
<dbReference type="Pfam" id="PF05208">
    <property type="entry name" value="ALG3"/>
    <property type="match status" value="1"/>
</dbReference>
<keyword evidence="9 12" id="KW-0472">Membrane</keyword>
<feature type="transmembrane region" description="Helical" evidence="12">
    <location>
        <begin position="125"/>
        <end position="146"/>
    </location>
</feature>
<gene>
    <name evidence="13" type="ORF">HNAJ_LOCUS3296</name>
</gene>
<evidence type="ECO:0000256" key="6">
    <source>
        <dbReference type="ARBA" id="ARBA00022692"/>
    </source>
</evidence>
<dbReference type="InterPro" id="IPR007873">
    <property type="entry name" value="Glycosyltransferase_ALG3"/>
</dbReference>
<dbReference type="EC" id="2.4.1.258" evidence="3"/>
<keyword evidence="5" id="KW-0808">Transferase</keyword>
<dbReference type="WBParaSite" id="HNAJ_0000329701-mRNA-1">
    <property type="protein sequence ID" value="HNAJ_0000329701-mRNA-1"/>
    <property type="gene ID" value="HNAJ_0000329701"/>
</dbReference>
<sequence length="371" mass="43164">MQQVEIFLNGTRDYDQLIGQTGPCVYPAGHLYIYSLLYLLTNKGKNVFVAQCIFASLYLITLGLVFNIYHKLKKVPLFPILLMSFASYRVHSIYLLRLFNDTWSMFFLYSSINLCLYNYFSLASILFSLAVGVKMNILLFAPGFLFVLLKNRGVYETIGHLAECASVQVLLGAIFLFRNSEAYFGRAFEFSRQFMYKWTVNWRLVPESLFLDRRFQLALLALHNEKMFKYCFCKVILFSKFLSTLWRIYTYLFSFRFCFVDVLYPMFVSNFIGLACSRSLHYQFYVWYYHTIPFLLWSATPLTNPIRFLIFGLIEMSWNVYPSTEASSLTLHICHATILLGLAFSSIKSSTFLPSSPTEISKSSGRKKKSQ</sequence>
<evidence type="ECO:0000256" key="4">
    <source>
        <dbReference type="ARBA" id="ARBA00022676"/>
    </source>
</evidence>
<dbReference type="Proteomes" id="UP000278807">
    <property type="component" value="Unassembled WGS sequence"/>
</dbReference>
<evidence type="ECO:0000256" key="1">
    <source>
        <dbReference type="ARBA" id="ARBA00004477"/>
    </source>
</evidence>
<evidence type="ECO:0000313" key="13">
    <source>
        <dbReference type="EMBL" id="VDN99155.1"/>
    </source>
</evidence>
<comment type="pathway">
    <text evidence="2">Protein modification; protein glycosylation.</text>
</comment>
<keyword evidence="4" id="KW-0328">Glycosyltransferase</keyword>
<dbReference type="OrthoDB" id="20028at2759"/>
<evidence type="ECO:0000256" key="2">
    <source>
        <dbReference type="ARBA" id="ARBA00004922"/>
    </source>
</evidence>
<dbReference type="GO" id="GO:0052925">
    <property type="term" value="F:dol-P-Man:Man(5)GlcNAc(2)-PP-Dol alpha-1,3-mannosyltransferase activity"/>
    <property type="evidence" value="ECO:0007669"/>
    <property type="project" value="UniProtKB-EC"/>
</dbReference>
<dbReference type="PANTHER" id="PTHR12646:SF0">
    <property type="entry name" value="DOL-P-MAN:MAN(5)GLCNAC(2)-PP-DOL ALPHA-1,3-MANNOSYLTRANSFERASE"/>
    <property type="match status" value="1"/>
</dbReference>